<feature type="transmembrane region" description="Helical" evidence="2">
    <location>
        <begin position="16"/>
        <end position="35"/>
    </location>
</feature>
<reference evidence="3" key="1">
    <citation type="submission" date="2020-10" db="EMBL/GenBank/DDBJ databases">
        <authorList>
            <person name="Gilroy R."/>
        </authorList>
    </citation>
    <scope>NUCLEOTIDE SEQUENCE</scope>
    <source>
        <strain evidence="3">CHK195-26880</strain>
    </source>
</reference>
<proteinExistence type="predicted"/>
<organism evidence="3 4">
    <name type="scientific">Candidatus Onthousia faecipullorum</name>
    <dbReference type="NCBI Taxonomy" id="2840887"/>
    <lineage>
        <taxon>Bacteria</taxon>
        <taxon>Bacillati</taxon>
        <taxon>Bacillota</taxon>
        <taxon>Bacilli</taxon>
        <taxon>Candidatus Onthousia</taxon>
    </lineage>
</organism>
<gene>
    <name evidence="3" type="ORF">IAB59_02835</name>
</gene>
<dbReference type="EMBL" id="DVKQ01000033">
    <property type="protein sequence ID" value="HIT37401.1"/>
    <property type="molecule type" value="Genomic_DNA"/>
</dbReference>
<feature type="compositionally biased region" description="Low complexity" evidence="1">
    <location>
        <begin position="180"/>
        <end position="199"/>
    </location>
</feature>
<evidence type="ECO:0000313" key="4">
    <source>
        <dbReference type="Proteomes" id="UP000886833"/>
    </source>
</evidence>
<protein>
    <submittedName>
        <fullName evidence="3">Uncharacterized protein</fullName>
    </submittedName>
</protein>
<reference evidence="3" key="2">
    <citation type="journal article" date="2021" name="PeerJ">
        <title>Extensive microbial diversity within the chicken gut microbiome revealed by metagenomics and culture.</title>
        <authorList>
            <person name="Gilroy R."/>
            <person name="Ravi A."/>
            <person name="Getino M."/>
            <person name="Pursley I."/>
            <person name="Horton D.L."/>
            <person name="Alikhan N.F."/>
            <person name="Baker D."/>
            <person name="Gharbi K."/>
            <person name="Hall N."/>
            <person name="Watson M."/>
            <person name="Adriaenssens E.M."/>
            <person name="Foster-Nyarko E."/>
            <person name="Jarju S."/>
            <person name="Secka A."/>
            <person name="Antonio M."/>
            <person name="Oren A."/>
            <person name="Chaudhuri R.R."/>
            <person name="La Ragione R."/>
            <person name="Hildebrand F."/>
            <person name="Pallen M.J."/>
        </authorList>
    </citation>
    <scope>NUCLEOTIDE SEQUENCE</scope>
    <source>
        <strain evidence="3">CHK195-26880</strain>
    </source>
</reference>
<feature type="region of interest" description="Disordered" evidence="1">
    <location>
        <begin position="160"/>
        <end position="208"/>
    </location>
</feature>
<feature type="compositionally biased region" description="Basic and acidic residues" evidence="1">
    <location>
        <begin position="160"/>
        <end position="178"/>
    </location>
</feature>
<dbReference type="Proteomes" id="UP000886833">
    <property type="component" value="Unassembled WGS sequence"/>
</dbReference>
<keyword evidence="2" id="KW-1133">Transmembrane helix</keyword>
<evidence type="ECO:0000313" key="3">
    <source>
        <dbReference type="EMBL" id="HIT37401.1"/>
    </source>
</evidence>
<name>A0A9D1GAS5_9FIRM</name>
<comment type="caution">
    <text evidence="3">The sequence shown here is derived from an EMBL/GenBank/DDBJ whole genome shotgun (WGS) entry which is preliminary data.</text>
</comment>
<evidence type="ECO:0000256" key="2">
    <source>
        <dbReference type="SAM" id="Phobius"/>
    </source>
</evidence>
<sequence length="322" mass="37119">MYTEENERGRFPLRDILLKAIVVIIFIILIIFIISKLTTPNNNSNSNKTASNYDKVFNENLSTMENAAYTYFTKDKLPTEVGSVSELTLREMINSNLIEAFTDDDGKACNVNDSYIRLTKNDNDYTLRVNLVCEKKEDYTLTKVGEYDYCEHDICKRDSSKENTTKEEETTEPTKEVEITEPTTSNESANNTSSNRTNTYAYVPSTNTTNNTVTKTTMYEYKKETSPVLSEWSAWSDWQHNNKRYTAIKCASNDTNCLREVQLYSRTERIGTKNGKVVYATVHYYSYRTRTLQSGGFRDIKWSAYNDTNLLNQGYTYTGNTR</sequence>
<evidence type="ECO:0000256" key="1">
    <source>
        <dbReference type="SAM" id="MobiDB-lite"/>
    </source>
</evidence>
<dbReference type="AlphaFoldDB" id="A0A9D1GAS5"/>
<accession>A0A9D1GAS5</accession>
<keyword evidence="2" id="KW-0812">Transmembrane</keyword>
<keyword evidence="2" id="KW-0472">Membrane</keyword>